<keyword evidence="5" id="KW-1185">Reference proteome</keyword>
<evidence type="ECO:0000256" key="1">
    <source>
        <dbReference type="ARBA" id="ARBA00022801"/>
    </source>
</evidence>
<dbReference type="PANTHER" id="PTHR42776:SF27">
    <property type="entry name" value="DIPEPTIDYL PEPTIDASE FAMILY MEMBER 6"/>
    <property type="match status" value="1"/>
</dbReference>
<protein>
    <recommendedName>
        <fullName evidence="3">Peptidase S9 prolyl oligopeptidase catalytic domain-containing protein</fullName>
    </recommendedName>
</protein>
<dbReference type="InterPro" id="IPR029058">
    <property type="entry name" value="AB_hydrolase_fold"/>
</dbReference>
<feature type="signal peptide" evidence="2">
    <location>
        <begin position="1"/>
        <end position="25"/>
    </location>
</feature>
<dbReference type="SUPFAM" id="SSF53474">
    <property type="entry name" value="alpha/beta-Hydrolases"/>
    <property type="match status" value="1"/>
</dbReference>
<dbReference type="Gene3D" id="2.120.10.30">
    <property type="entry name" value="TolB, C-terminal domain"/>
    <property type="match status" value="1"/>
</dbReference>
<sequence>MKAFKRIFAAATLLVTTGLASEVNAQVPLEDFFKNPEKVGYQISPDGKYFSYMAPYENRLNLFVQEIGSDKTTRITSETARNLAGSMWANGHRILYIKDTAGDENYQLYGVNVDGTEPKAYTAFPNVRTQIIDPLENIDSLVIIGLNKRNPQVFDPYRLNLNTGELTQLAENPGNIQGWMTDHDGKLRVALAIVDGVNTQILYRETEEQPFRPVLTTNFKETVNFATFTPDNKMVYALTNIGRDKTALVLMDPATCEEKEVLYTNDKYDISGLGYSELKKKLTSVSCTGHKGIIRHYFDKDEEAIRTKLEQKLKGYDIGTTSQDKSENIRMIYAGSDRTYGTYYTYNVKEDKLTKVADAAPWIKEEEMVAMTPITYTSRDGLTIEGYLTLPKGYTMETAKKLPVVVNPHGGPWARDTWGYNPEVQFLATRGYAVLQMNFRGSTGYGRKFTELGYKQWGQTMQNDITDGVEWLIKQGIADPKRIAIYGASYGGYATLAGVTFTPDLYACAIDYVGVANLFTFMQTIPPYWKPLLDMMYEMVGDPVKDKEMMEKYSPVFHVDQIKAPLFVAQGANDPRVNKAESDQMVEALKKRGIEVEYMVKDNEGHGFHNEENKFDFYRAMDKFLSIHLKK</sequence>
<dbReference type="STRING" id="1121098.HMPREF1534_02701"/>
<accession>U6RB13</accession>
<dbReference type="Pfam" id="PF00326">
    <property type="entry name" value="Peptidase_S9"/>
    <property type="match status" value="1"/>
</dbReference>
<evidence type="ECO:0000313" key="4">
    <source>
        <dbReference type="EMBL" id="EOA53824.1"/>
    </source>
</evidence>
<proteinExistence type="predicted"/>
<dbReference type="PANTHER" id="PTHR42776">
    <property type="entry name" value="SERINE PEPTIDASE S9 FAMILY MEMBER"/>
    <property type="match status" value="1"/>
</dbReference>
<comment type="caution">
    <text evidence="4">The sequence shown here is derived from an EMBL/GenBank/DDBJ whole genome shotgun (WGS) entry which is preliminary data.</text>
</comment>
<dbReference type="OrthoDB" id="9801421at2"/>
<gene>
    <name evidence="4" type="ORF">HMPREF1534_02701</name>
</gene>
<keyword evidence="2" id="KW-0732">Signal</keyword>
<dbReference type="Gene3D" id="3.40.50.1820">
    <property type="entry name" value="alpha/beta hydrolase"/>
    <property type="match status" value="1"/>
</dbReference>
<dbReference type="HOGENOM" id="CLU_008615_3_1_10"/>
<dbReference type="eggNOG" id="COG1506">
    <property type="taxonomic scope" value="Bacteria"/>
</dbReference>
<dbReference type="PRINTS" id="PR00862">
    <property type="entry name" value="PROLIGOPTASE"/>
</dbReference>
<organism evidence="4 5">
    <name type="scientific">Phocaeicola massiliensis B84634 = Timone 84634 = DSM 17679 = JCM 13223</name>
    <dbReference type="NCBI Taxonomy" id="1121098"/>
    <lineage>
        <taxon>Bacteria</taxon>
        <taxon>Pseudomonadati</taxon>
        <taxon>Bacteroidota</taxon>
        <taxon>Bacteroidia</taxon>
        <taxon>Bacteroidales</taxon>
        <taxon>Bacteroidaceae</taxon>
        <taxon>Phocaeicola</taxon>
    </lineage>
</organism>
<dbReference type="GO" id="GO:0006508">
    <property type="term" value="P:proteolysis"/>
    <property type="evidence" value="ECO:0007669"/>
    <property type="project" value="InterPro"/>
</dbReference>
<dbReference type="InterPro" id="IPR001375">
    <property type="entry name" value="Peptidase_S9_cat"/>
</dbReference>
<feature type="domain" description="Peptidase S9 prolyl oligopeptidase catalytic" evidence="3">
    <location>
        <begin position="419"/>
        <end position="630"/>
    </location>
</feature>
<reference evidence="4 5" key="1">
    <citation type="submission" date="2013-04" db="EMBL/GenBank/DDBJ databases">
        <title>The Genome Sequence of Bacteroides massiliensis DSM 17679.</title>
        <authorList>
            <consortium name="The Broad Institute Genomics Platform"/>
            <person name="Earl A."/>
            <person name="Ward D."/>
            <person name="Feldgarden M."/>
            <person name="Gevers D."/>
            <person name="Martens E."/>
            <person name="Fenner L."/>
            <person name="Roux V."/>
            <person name="Mallet M.N."/>
            <person name="Raoult D."/>
            <person name="Walker B."/>
            <person name="Young S."/>
            <person name="Zeng Q."/>
            <person name="Gargeya S."/>
            <person name="Fitzgerald M."/>
            <person name="Haas B."/>
            <person name="Abouelleil A."/>
            <person name="Allen A.W."/>
            <person name="Alvarado L."/>
            <person name="Arachchi H.M."/>
            <person name="Berlin A.M."/>
            <person name="Chapman S.B."/>
            <person name="Gainer-Dewar J."/>
            <person name="Goldberg J."/>
            <person name="Griggs A."/>
            <person name="Gujja S."/>
            <person name="Hansen M."/>
            <person name="Howarth C."/>
            <person name="Imamovic A."/>
            <person name="Ireland A."/>
            <person name="Larimer J."/>
            <person name="McCowan C."/>
            <person name="Murphy C."/>
            <person name="Pearson M."/>
            <person name="Poon T.W."/>
            <person name="Priest M."/>
            <person name="Roberts A."/>
            <person name="Saif S."/>
            <person name="Shea T."/>
            <person name="Sisk P."/>
            <person name="Sykes S."/>
            <person name="Wortman J."/>
            <person name="Nusbaum C."/>
            <person name="Birren B."/>
        </authorList>
    </citation>
    <scope>NUCLEOTIDE SEQUENCE [LARGE SCALE GENOMIC DNA]</scope>
    <source>
        <strain evidence="5">B84634 / Timone 84634 / DSM 17679 / JCM 13223</strain>
    </source>
</reference>
<evidence type="ECO:0000313" key="5">
    <source>
        <dbReference type="Proteomes" id="UP000017831"/>
    </source>
</evidence>
<dbReference type="PATRIC" id="fig|1121098.3.peg.2735"/>
<keyword evidence="1" id="KW-0378">Hydrolase</keyword>
<dbReference type="RefSeq" id="WP_005942236.1">
    <property type="nucleotide sequence ID" value="NZ_KB890369.1"/>
</dbReference>
<evidence type="ECO:0000259" key="3">
    <source>
        <dbReference type="Pfam" id="PF00326"/>
    </source>
</evidence>
<dbReference type="InterPro" id="IPR002470">
    <property type="entry name" value="Peptidase_S9A"/>
</dbReference>
<dbReference type="InterPro" id="IPR011042">
    <property type="entry name" value="6-blade_b-propeller_TolB-like"/>
</dbReference>
<evidence type="ECO:0000256" key="2">
    <source>
        <dbReference type="SAM" id="SignalP"/>
    </source>
</evidence>
<dbReference type="GeneID" id="60061394"/>
<dbReference type="SUPFAM" id="SSF82171">
    <property type="entry name" value="DPP6 N-terminal domain-like"/>
    <property type="match status" value="1"/>
</dbReference>
<dbReference type="AlphaFoldDB" id="U6RB13"/>
<dbReference type="GO" id="GO:0004252">
    <property type="term" value="F:serine-type endopeptidase activity"/>
    <property type="evidence" value="ECO:0007669"/>
    <property type="project" value="InterPro"/>
</dbReference>
<feature type="chain" id="PRO_5004676419" description="Peptidase S9 prolyl oligopeptidase catalytic domain-containing protein" evidence="2">
    <location>
        <begin position="26"/>
        <end position="631"/>
    </location>
</feature>
<dbReference type="EMBL" id="AQHY01000029">
    <property type="protein sequence ID" value="EOA53824.1"/>
    <property type="molecule type" value="Genomic_DNA"/>
</dbReference>
<name>U6RB13_9BACT</name>
<dbReference type="Proteomes" id="UP000017831">
    <property type="component" value="Unassembled WGS sequence"/>
</dbReference>